<dbReference type="PANTHER" id="PTHR32196:SF69">
    <property type="entry name" value="BRANCHED-CHAIN AMINO ACID TRANSPORT SYSTEM, PERMEASE PROTEIN"/>
    <property type="match status" value="1"/>
</dbReference>
<feature type="transmembrane region" description="Helical" evidence="6">
    <location>
        <begin position="78"/>
        <end position="104"/>
    </location>
</feature>
<dbReference type="GO" id="GO:0005886">
    <property type="term" value="C:plasma membrane"/>
    <property type="evidence" value="ECO:0007669"/>
    <property type="project" value="UniProtKB-SubCell"/>
</dbReference>
<organism evidence="7 8">
    <name type="scientific">Sinorhizobium meliloti (strain SM11)</name>
    <dbReference type="NCBI Taxonomy" id="707241"/>
    <lineage>
        <taxon>Bacteria</taxon>
        <taxon>Pseudomonadati</taxon>
        <taxon>Pseudomonadota</taxon>
        <taxon>Alphaproteobacteria</taxon>
        <taxon>Hyphomicrobiales</taxon>
        <taxon>Rhizobiaceae</taxon>
        <taxon>Sinorhizobium/Ensifer group</taxon>
        <taxon>Sinorhizobium</taxon>
    </lineage>
</organism>
<evidence type="ECO:0000313" key="8">
    <source>
        <dbReference type="Proteomes" id="UP000009045"/>
    </source>
</evidence>
<feature type="transmembrane region" description="Helical" evidence="6">
    <location>
        <begin position="35"/>
        <end position="58"/>
    </location>
</feature>
<feature type="transmembrane region" description="Helical" evidence="6">
    <location>
        <begin position="240"/>
        <end position="260"/>
    </location>
</feature>
<proteinExistence type="predicted"/>
<keyword evidence="4 6" id="KW-1133">Transmembrane helix</keyword>
<evidence type="ECO:0000256" key="5">
    <source>
        <dbReference type="ARBA" id="ARBA00023136"/>
    </source>
</evidence>
<dbReference type="AlphaFoldDB" id="F7X149"/>
<keyword evidence="3 6" id="KW-0812">Transmembrane</keyword>
<dbReference type="Pfam" id="PF02653">
    <property type="entry name" value="BPD_transp_2"/>
    <property type="match status" value="1"/>
</dbReference>
<protein>
    <submittedName>
        <fullName evidence="7">Transport system permease ABC transporter protein</fullName>
    </submittedName>
</protein>
<dbReference type="PATRIC" id="fig|707241.3.peg.3487"/>
<evidence type="ECO:0000313" key="7">
    <source>
        <dbReference type="EMBL" id="AEH80575.1"/>
    </source>
</evidence>
<dbReference type="EMBL" id="CP001830">
    <property type="protein sequence ID" value="AEH80575.1"/>
    <property type="molecule type" value="Genomic_DNA"/>
</dbReference>
<dbReference type="KEGG" id="smx:SM11_chr3340"/>
<evidence type="ECO:0000256" key="6">
    <source>
        <dbReference type="SAM" id="Phobius"/>
    </source>
</evidence>
<keyword evidence="5 6" id="KW-0472">Membrane</keyword>
<dbReference type="GO" id="GO:0022857">
    <property type="term" value="F:transmembrane transporter activity"/>
    <property type="evidence" value="ECO:0007669"/>
    <property type="project" value="InterPro"/>
</dbReference>
<dbReference type="Proteomes" id="UP000009045">
    <property type="component" value="Chromosome"/>
</dbReference>
<evidence type="ECO:0000256" key="3">
    <source>
        <dbReference type="ARBA" id="ARBA00022692"/>
    </source>
</evidence>
<feature type="transmembrane region" description="Helical" evidence="6">
    <location>
        <begin position="267"/>
        <end position="288"/>
    </location>
</feature>
<comment type="subcellular location">
    <subcellularLocation>
        <location evidence="1">Cell membrane</location>
        <topology evidence="1">Multi-pass membrane protein</topology>
    </subcellularLocation>
</comment>
<keyword evidence="2" id="KW-1003">Cell membrane</keyword>
<gene>
    <name evidence="7" type="ordered locus">SM11_chr3340</name>
</gene>
<dbReference type="PANTHER" id="PTHR32196">
    <property type="entry name" value="ABC TRANSPORTER PERMEASE PROTEIN YPHD-RELATED-RELATED"/>
    <property type="match status" value="1"/>
</dbReference>
<evidence type="ECO:0000256" key="2">
    <source>
        <dbReference type="ARBA" id="ARBA00022475"/>
    </source>
</evidence>
<dbReference type="InterPro" id="IPR001851">
    <property type="entry name" value="ABC_transp_permease"/>
</dbReference>
<feature type="transmembrane region" description="Helical" evidence="6">
    <location>
        <begin position="116"/>
        <end position="134"/>
    </location>
</feature>
<feature type="transmembrane region" description="Helical" evidence="6">
    <location>
        <begin position="162"/>
        <end position="184"/>
    </location>
</feature>
<dbReference type="CDD" id="cd06574">
    <property type="entry name" value="TM_PBP1_branched-chain-AA_like"/>
    <property type="match status" value="1"/>
</dbReference>
<feature type="transmembrane region" description="Helical" evidence="6">
    <location>
        <begin position="213"/>
        <end position="234"/>
    </location>
</feature>
<reference evidence="7 8" key="1">
    <citation type="journal article" date="2011" name="J. Biotechnol.">
        <title>The complete genome sequence of the dominant Sinorhizobium meliloti field isolate SM11 extends the S. meliloti pan-genome.</title>
        <authorList>
            <person name="Schneiker-Bekel S."/>
            <person name="Wibberg D."/>
            <person name="Bekel T."/>
            <person name="Blom J."/>
            <person name="Linke B."/>
            <person name="Neuweger H."/>
            <person name="Stiens M."/>
            <person name="Vorholter F.J."/>
            <person name="Weidner S."/>
            <person name="Goesmann A."/>
            <person name="Puhler A."/>
            <person name="Schluter A."/>
        </authorList>
    </citation>
    <scope>NUCLEOTIDE SEQUENCE [LARGE SCALE GENOMIC DNA]</scope>
    <source>
        <strain evidence="7 8">SM11</strain>
    </source>
</reference>
<name>F7X149_SINMM</name>
<dbReference type="HOGENOM" id="CLU_067296_0_0_5"/>
<feature type="transmembrane region" description="Helical" evidence="6">
    <location>
        <begin position="300"/>
        <end position="317"/>
    </location>
</feature>
<accession>F7X149</accession>
<evidence type="ECO:0000256" key="1">
    <source>
        <dbReference type="ARBA" id="ARBA00004651"/>
    </source>
</evidence>
<evidence type="ECO:0000256" key="4">
    <source>
        <dbReference type="ARBA" id="ARBA00022989"/>
    </source>
</evidence>
<sequence length="323" mass="33876">MRKWCASCFNFRIRVPHAPQPAEHPRRGLPALSQIAFWGAVELGLVYAFVAVGVFLAFRVLDFPDLTVDGSFPLGAAVTAVLIIAGVNPWLAAAVAMVAGAAAGMVTALLNVRFKILNLLASILTMIALFSVNLRVMGKPNVALINADTMLSPFYGLGLRDFYVRPLFVGILVAFAVVLVWRFLESDAGLAMRATGANARMARAQGVDTSRQIYLGMAISNALVALGGALFAQTNGFADVTSGVGTIVVGLAAVIIGETLLGARGILIALIGCVLGSILYRIAIQVALSTDTLGLQASDLNFVTALLVTIALILPRLRRGGAA</sequence>